<evidence type="ECO:0000313" key="2">
    <source>
        <dbReference type="EMBL" id="TYC08540.1"/>
    </source>
</evidence>
<organism evidence="2 3">
    <name type="scientific">Actinomadura syzygii</name>
    <dbReference type="NCBI Taxonomy" id="1427538"/>
    <lineage>
        <taxon>Bacteria</taxon>
        <taxon>Bacillati</taxon>
        <taxon>Actinomycetota</taxon>
        <taxon>Actinomycetes</taxon>
        <taxon>Streptosporangiales</taxon>
        <taxon>Thermomonosporaceae</taxon>
        <taxon>Actinomadura</taxon>
    </lineage>
</organism>
<dbReference type="OrthoDB" id="3416986at2"/>
<protein>
    <submittedName>
        <fullName evidence="2">Uncharacterized protein</fullName>
    </submittedName>
</protein>
<feature type="compositionally biased region" description="Basic and acidic residues" evidence="1">
    <location>
        <begin position="329"/>
        <end position="342"/>
    </location>
</feature>
<feature type="region of interest" description="Disordered" evidence="1">
    <location>
        <begin position="274"/>
        <end position="342"/>
    </location>
</feature>
<dbReference type="RefSeq" id="WP_148354791.1">
    <property type="nucleotide sequence ID" value="NZ_JBHSBF010000002.1"/>
</dbReference>
<accession>A0A5D0TSX7</accession>
<feature type="compositionally biased region" description="Basic and acidic residues" evidence="1">
    <location>
        <begin position="291"/>
        <end position="306"/>
    </location>
</feature>
<evidence type="ECO:0000256" key="1">
    <source>
        <dbReference type="SAM" id="MobiDB-lite"/>
    </source>
</evidence>
<dbReference type="AlphaFoldDB" id="A0A5D0TSX7"/>
<evidence type="ECO:0000313" key="3">
    <source>
        <dbReference type="Proteomes" id="UP000322634"/>
    </source>
</evidence>
<reference evidence="2 3" key="1">
    <citation type="submission" date="2019-08" db="EMBL/GenBank/DDBJ databases">
        <title>Actinomadura sp. nov. CYP1-5 isolated from mountain soil.</title>
        <authorList>
            <person name="Songsumanus A."/>
            <person name="Kuncharoen N."/>
            <person name="Kudo T."/>
            <person name="Yuki M."/>
            <person name="Igarashi Y."/>
            <person name="Tanasupawat S."/>
        </authorList>
    </citation>
    <scope>NUCLEOTIDE SEQUENCE [LARGE SCALE GENOMIC DNA]</scope>
    <source>
        <strain evidence="2 3">GKU157</strain>
    </source>
</reference>
<gene>
    <name evidence="2" type="ORF">FXF65_37215</name>
</gene>
<dbReference type="Proteomes" id="UP000322634">
    <property type="component" value="Unassembled WGS sequence"/>
</dbReference>
<proteinExistence type="predicted"/>
<dbReference type="EMBL" id="VSFF01000016">
    <property type="protein sequence ID" value="TYC08540.1"/>
    <property type="molecule type" value="Genomic_DNA"/>
</dbReference>
<keyword evidence="3" id="KW-1185">Reference proteome</keyword>
<sequence length="342" mass="36987">MKIAGLAMNEIWAHRVLREVGVETVRAEGAPAEIGVFVESVDLAHHGPEQRYRPYLHITGELRSVRPAEALPHGVKEVAFPPGSGERVDAFYEFDDEQLTRLTHKGYFSTGFVVPEKVTGLEWELPATVDALVLAPTGLGGGGEPDVPVVFVKVHDLGNLDIDLESSQYDLVEYFDDHSKAGLDRAEQLVDDRGLGARSGAISPLFGEDDLDAVRGAGTSVTPARETTSARDDLDARLQDVAAAVDDEEAQARAQLERTAGTPENLYRQRVASSFEAEPANEPSTAAPAPADEHDLDLGDQDRDEPAIDASNTKVSLEETTRQVTARAAELDHGEADGDRQY</sequence>
<name>A0A5D0TSX7_9ACTN</name>
<comment type="caution">
    <text evidence="2">The sequence shown here is derived from an EMBL/GenBank/DDBJ whole genome shotgun (WGS) entry which is preliminary data.</text>
</comment>